<proteinExistence type="predicted"/>
<protein>
    <recommendedName>
        <fullName evidence="8">DUF4870 domain-containing protein</fullName>
    </recommendedName>
</protein>
<keyword evidence="3 5" id="KW-1133">Transmembrane helix</keyword>
<organism evidence="6 7">
    <name type="scientific">Pseudidiomarina aquimaris</name>
    <dbReference type="NCBI Taxonomy" id="641841"/>
    <lineage>
        <taxon>Bacteria</taxon>
        <taxon>Pseudomonadati</taxon>
        <taxon>Pseudomonadota</taxon>
        <taxon>Gammaproteobacteria</taxon>
        <taxon>Alteromonadales</taxon>
        <taxon>Idiomarinaceae</taxon>
        <taxon>Pseudidiomarina</taxon>
    </lineage>
</organism>
<dbReference type="Proteomes" id="UP000286678">
    <property type="component" value="Unassembled WGS sequence"/>
</dbReference>
<evidence type="ECO:0000256" key="5">
    <source>
        <dbReference type="SAM" id="Phobius"/>
    </source>
</evidence>
<keyword evidence="4 5" id="KW-0472">Membrane</keyword>
<name>A0A432XN83_9GAMM</name>
<evidence type="ECO:0000256" key="4">
    <source>
        <dbReference type="ARBA" id="ARBA00023136"/>
    </source>
</evidence>
<keyword evidence="2 5" id="KW-0812">Transmembrane</keyword>
<gene>
    <name evidence="6" type="ORF">CWE21_03215</name>
</gene>
<comment type="subcellular location">
    <subcellularLocation>
        <location evidence="1">Membrane</location>
        <topology evidence="1">Multi-pass membrane protein</topology>
    </subcellularLocation>
</comment>
<feature type="transmembrane region" description="Helical" evidence="5">
    <location>
        <begin position="60"/>
        <end position="79"/>
    </location>
</feature>
<dbReference type="AlphaFoldDB" id="A0A432XN83"/>
<evidence type="ECO:0008006" key="8">
    <source>
        <dbReference type="Google" id="ProtNLM"/>
    </source>
</evidence>
<evidence type="ECO:0000256" key="2">
    <source>
        <dbReference type="ARBA" id="ARBA00022692"/>
    </source>
</evidence>
<evidence type="ECO:0000313" key="7">
    <source>
        <dbReference type="Proteomes" id="UP000286678"/>
    </source>
</evidence>
<sequence length="125" mass="13900">MENVQETTVITGPSKDERTFAMLLHLSQFLGYIIPFAGFIAPLVMWLIKKDESAYIDAHGKVVFNWIISAFIWGIIGAILTFVVIGIFILIALAICHIVFAIVGAIRANDGVIQNYPLTIKFFNV</sequence>
<dbReference type="EMBL" id="PIPT01000002">
    <property type="protein sequence ID" value="RUO50147.1"/>
    <property type="molecule type" value="Genomic_DNA"/>
</dbReference>
<dbReference type="OrthoDB" id="9808930at2"/>
<reference evidence="7" key="1">
    <citation type="journal article" date="2018" name="Front. Microbiol.">
        <title>Genome-Based Analysis Reveals the Taxonomy and Diversity of the Family Idiomarinaceae.</title>
        <authorList>
            <person name="Liu Y."/>
            <person name="Lai Q."/>
            <person name="Shao Z."/>
        </authorList>
    </citation>
    <scope>NUCLEOTIDE SEQUENCE [LARGE SCALE GENOMIC DNA]</scope>
    <source>
        <strain evidence="7">SW15</strain>
    </source>
</reference>
<comment type="caution">
    <text evidence="6">The sequence shown here is derived from an EMBL/GenBank/DDBJ whole genome shotgun (WGS) entry which is preliminary data.</text>
</comment>
<evidence type="ECO:0000256" key="1">
    <source>
        <dbReference type="ARBA" id="ARBA00004141"/>
    </source>
</evidence>
<dbReference type="Pfam" id="PF09685">
    <property type="entry name" value="MamF_MmsF"/>
    <property type="match status" value="1"/>
</dbReference>
<evidence type="ECO:0000313" key="6">
    <source>
        <dbReference type="EMBL" id="RUO50147.1"/>
    </source>
</evidence>
<accession>A0A432XN83</accession>
<feature type="transmembrane region" description="Helical" evidence="5">
    <location>
        <begin position="29"/>
        <end position="48"/>
    </location>
</feature>
<keyword evidence="7" id="KW-1185">Reference proteome</keyword>
<dbReference type="RefSeq" id="WP_126833035.1">
    <property type="nucleotide sequence ID" value="NZ_PIPT01000002.1"/>
</dbReference>
<evidence type="ECO:0000256" key="3">
    <source>
        <dbReference type="ARBA" id="ARBA00022989"/>
    </source>
</evidence>
<feature type="transmembrane region" description="Helical" evidence="5">
    <location>
        <begin position="85"/>
        <end position="106"/>
    </location>
</feature>
<dbReference type="InterPro" id="IPR019109">
    <property type="entry name" value="MamF_MmsF"/>
</dbReference>